<evidence type="ECO:0000313" key="2">
    <source>
        <dbReference type="EMBL" id="GAX77384.1"/>
    </source>
</evidence>
<proteinExistence type="predicted"/>
<feature type="compositionally biased region" description="Basic and acidic residues" evidence="1">
    <location>
        <begin position="175"/>
        <end position="190"/>
    </location>
</feature>
<organism evidence="2 3">
    <name type="scientific">Chlamydomonas eustigma</name>
    <dbReference type="NCBI Taxonomy" id="1157962"/>
    <lineage>
        <taxon>Eukaryota</taxon>
        <taxon>Viridiplantae</taxon>
        <taxon>Chlorophyta</taxon>
        <taxon>core chlorophytes</taxon>
        <taxon>Chlorophyceae</taxon>
        <taxon>CS clade</taxon>
        <taxon>Chlamydomonadales</taxon>
        <taxon>Chlamydomonadaceae</taxon>
        <taxon>Chlamydomonas</taxon>
    </lineage>
</organism>
<comment type="caution">
    <text evidence="2">The sequence shown here is derived from an EMBL/GenBank/DDBJ whole genome shotgun (WGS) entry which is preliminary data.</text>
</comment>
<protein>
    <submittedName>
        <fullName evidence="2">Uncharacterized protein</fullName>
    </submittedName>
</protein>
<dbReference type="EMBL" id="BEGY01000024">
    <property type="protein sequence ID" value="GAX77384.1"/>
    <property type="molecule type" value="Genomic_DNA"/>
</dbReference>
<accession>A0A250X2R3</accession>
<gene>
    <name evidence="2" type="ORF">CEUSTIGMA_g4830.t1</name>
</gene>
<evidence type="ECO:0000256" key="1">
    <source>
        <dbReference type="SAM" id="MobiDB-lite"/>
    </source>
</evidence>
<dbReference type="Proteomes" id="UP000232323">
    <property type="component" value="Unassembled WGS sequence"/>
</dbReference>
<feature type="region of interest" description="Disordered" evidence="1">
    <location>
        <begin position="161"/>
        <end position="198"/>
    </location>
</feature>
<keyword evidence="3" id="KW-1185">Reference proteome</keyword>
<sequence length="517" mass="55491">MLRQSKSTLRGNALFRELSTEKAAKQGIDKYMPALPNIIDDYQSEGHHRMLELIRLTGIRNDKEMEGVWATFGQPYKPLGGSPEEPVRALPKLNRDEMKDKEIKGIAKQQGGIAGEASTATGKPASSVAAAVAAAAAVAGKGALALATAVEEAAMAQKIATATSPRHTTVRKKSSSLDKQRSDASNKQHGESQLTQPTSSAAVLDVIRNTWDRQSSLLTKGGLLAAKESSVVAPYSRERGSRPSRYIGSAVKGANEAKPSYKGTAGSEYEAGAERNPLEEVVMMMEEELHPLERESRLQQQLLSKSRPDGCIQSLRTFNKLSCSLSGLLGVDVAAAVSAAAAKKLQSGIEPRGYGSRQQRASHKGQVALDPNELRAVSRFYGQLCTLLEIQCCADPICLMVLHKVKSLLEGGMTLGRGLLVAVLEDIGKFIRGCGMERHNRFLLSILTCMMRSCDVSTAEFEELVLQQRIPILVYGTSSVPSRSAASAVSSHMVRSSNPAAVNFSKASARNVSKPSS</sequence>
<dbReference type="OrthoDB" id="534958at2759"/>
<name>A0A250X2R3_9CHLO</name>
<evidence type="ECO:0000313" key="3">
    <source>
        <dbReference type="Proteomes" id="UP000232323"/>
    </source>
</evidence>
<reference evidence="2 3" key="1">
    <citation type="submission" date="2017-08" db="EMBL/GenBank/DDBJ databases">
        <title>Acidophilic green algal genome provides insights into adaptation to an acidic environment.</title>
        <authorList>
            <person name="Hirooka S."/>
            <person name="Hirose Y."/>
            <person name="Kanesaki Y."/>
            <person name="Higuchi S."/>
            <person name="Fujiwara T."/>
            <person name="Onuma R."/>
            <person name="Era A."/>
            <person name="Ohbayashi R."/>
            <person name="Uzuka A."/>
            <person name="Nozaki H."/>
            <person name="Yoshikawa H."/>
            <person name="Miyagishima S.Y."/>
        </authorList>
    </citation>
    <scope>NUCLEOTIDE SEQUENCE [LARGE SCALE GENOMIC DNA]</scope>
    <source>
        <strain evidence="2 3">NIES-2499</strain>
    </source>
</reference>
<dbReference type="AlphaFoldDB" id="A0A250X2R3"/>